<accession>A0A3P6UNS6</accession>
<gene>
    <name evidence="2" type="ORF">CGOC_LOCUS7526</name>
</gene>
<name>A0A3P6UNS6_CYLGO</name>
<proteinExistence type="predicted"/>
<organism evidence="2 3">
    <name type="scientific">Cylicostephanus goldi</name>
    <name type="common">Nematode worm</name>
    <dbReference type="NCBI Taxonomy" id="71465"/>
    <lineage>
        <taxon>Eukaryota</taxon>
        <taxon>Metazoa</taxon>
        <taxon>Ecdysozoa</taxon>
        <taxon>Nematoda</taxon>
        <taxon>Chromadorea</taxon>
        <taxon>Rhabditida</taxon>
        <taxon>Rhabditina</taxon>
        <taxon>Rhabditomorpha</taxon>
        <taxon>Strongyloidea</taxon>
        <taxon>Strongylidae</taxon>
        <taxon>Cylicostephanus</taxon>
    </lineage>
</organism>
<evidence type="ECO:0000313" key="3">
    <source>
        <dbReference type="Proteomes" id="UP000271889"/>
    </source>
</evidence>
<evidence type="ECO:0000313" key="2">
    <source>
        <dbReference type="EMBL" id="VDK79051.1"/>
    </source>
</evidence>
<feature type="compositionally biased region" description="Basic and acidic residues" evidence="1">
    <location>
        <begin position="1"/>
        <end position="32"/>
    </location>
</feature>
<protein>
    <submittedName>
        <fullName evidence="2">Uncharacterized protein</fullName>
    </submittedName>
</protein>
<feature type="region of interest" description="Disordered" evidence="1">
    <location>
        <begin position="1"/>
        <end position="47"/>
    </location>
</feature>
<evidence type="ECO:0000256" key="1">
    <source>
        <dbReference type="SAM" id="MobiDB-lite"/>
    </source>
</evidence>
<dbReference type="AlphaFoldDB" id="A0A3P6UNS6"/>
<dbReference type="Proteomes" id="UP000271889">
    <property type="component" value="Unassembled WGS sequence"/>
</dbReference>
<reference evidence="2 3" key="1">
    <citation type="submission" date="2018-11" db="EMBL/GenBank/DDBJ databases">
        <authorList>
            <consortium name="Pathogen Informatics"/>
        </authorList>
    </citation>
    <scope>NUCLEOTIDE SEQUENCE [LARGE SCALE GENOMIC DNA]</scope>
</reference>
<dbReference type="EMBL" id="UYRV01026303">
    <property type="protein sequence ID" value="VDK79051.1"/>
    <property type="molecule type" value="Genomic_DNA"/>
</dbReference>
<sequence>MAGVKYCKEREHGKEKRRAKEASENLPKEDTRSAPVDTVAENKEEHHVVEEEKRKIILDEVAGENVEEISQEETTGEDQAVIPIKTEVSENEAEKMLEPERSAKILSDDHLDLSSKVSLSENYHPLSVTQATGGVAMVLLAFCRWIKLEIPARSITQNEMAS</sequence>
<keyword evidence="3" id="KW-1185">Reference proteome</keyword>